<protein>
    <recommendedName>
        <fullName evidence="2">histidine kinase</fullName>
        <ecNumber evidence="2">2.7.13.3</ecNumber>
    </recommendedName>
</protein>
<dbReference type="InterPro" id="IPR005467">
    <property type="entry name" value="His_kinase_dom"/>
</dbReference>
<feature type="chain" id="PRO_5045793874" description="histidine kinase" evidence="6">
    <location>
        <begin position="23"/>
        <end position="1171"/>
    </location>
</feature>
<dbReference type="InterPro" id="IPR011006">
    <property type="entry name" value="CheY-like_superfamily"/>
</dbReference>
<evidence type="ECO:0000256" key="2">
    <source>
        <dbReference type="ARBA" id="ARBA00012438"/>
    </source>
</evidence>
<feature type="signal peptide" evidence="6">
    <location>
        <begin position="1"/>
        <end position="22"/>
    </location>
</feature>
<dbReference type="Gene3D" id="2.60.40.10">
    <property type="entry name" value="Immunoglobulins"/>
    <property type="match status" value="1"/>
</dbReference>
<dbReference type="InterPro" id="IPR003661">
    <property type="entry name" value="HisK_dim/P_dom"/>
</dbReference>
<dbReference type="InterPro" id="IPR001789">
    <property type="entry name" value="Sig_transdc_resp-reg_receiver"/>
</dbReference>
<evidence type="ECO:0000313" key="9">
    <source>
        <dbReference type="EMBL" id="MBF6022627.1"/>
    </source>
</evidence>
<feature type="transmembrane region" description="Helical" evidence="5">
    <location>
        <begin position="765"/>
        <end position="783"/>
    </location>
</feature>
<keyword evidence="5" id="KW-0812">Transmembrane</keyword>
<dbReference type="EMBL" id="JADLZT010000001">
    <property type="protein sequence ID" value="MBF6022627.1"/>
    <property type="molecule type" value="Genomic_DNA"/>
</dbReference>
<keyword evidence="3 4" id="KW-0597">Phosphoprotein</keyword>
<feature type="domain" description="Response regulatory" evidence="8">
    <location>
        <begin position="1056"/>
        <end position="1170"/>
    </location>
</feature>
<feature type="domain" description="Histidine kinase" evidence="7">
    <location>
        <begin position="819"/>
        <end position="1035"/>
    </location>
</feature>
<dbReference type="PANTHER" id="PTHR43547:SF2">
    <property type="entry name" value="HYBRID SIGNAL TRANSDUCTION HISTIDINE KINASE C"/>
    <property type="match status" value="1"/>
</dbReference>
<gene>
    <name evidence="9" type="ORF">IU514_01160</name>
</gene>
<keyword evidence="10" id="KW-1185">Reference proteome</keyword>
<evidence type="ECO:0000256" key="6">
    <source>
        <dbReference type="SAM" id="SignalP"/>
    </source>
</evidence>
<dbReference type="InterPro" id="IPR011123">
    <property type="entry name" value="Y_Y_Y"/>
</dbReference>
<evidence type="ECO:0000313" key="10">
    <source>
        <dbReference type="Proteomes" id="UP001429984"/>
    </source>
</evidence>
<dbReference type="PRINTS" id="PR00344">
    <property type="entry name" value="BCTRLSENSOR"/>
</dbReference>
<accession>A0ABS0B2C6</accession>
<dbReference type="SUPFAM" id="SSF47384">
    <property type="entry name" value="Homodimeric domain of signal transducing histidine kinase"/>
    <property type="match status" value="1"/>
</dbReference>
<dbReference type="InterPro" id="IPR036890">
    <property type="entry name" value="HATPase_C_sf"/>
</dbReference>
<dbReference type="Pfam" id="PF07494">
    <property type="entry name" value="Reg_prop"/>
    <property type="match status" value="3"/>
</dbReference>
<dbReference type="SMART" id="SM00388">
    <property type="entry name" value="HisKA"/>
    <property type="match status" value="1"/>
</dbReference>
<sequence length="1171" mass="127923">MRRCTLIVLWLFAALAWMPAWAGLPETPRPRQLTVAHGLPSNRINGIAEDQHGYLWIATSDGLARYDGIAFRIWRTEQGLRDNFVWSVHVDARNRVWVGTRQGGLAVLDAARSRFRHYDRANTPVLASNDIWSIASTKDGAIWFGTSDAGLYRIAADDRVTRFMPRAGDTRSLPDASIGQLARAPDGSLWIGTKAGVARWNGRDFERVPADALSSPSINGLMVEPDGTLWIGTPAGVSVRRPNGSFSKSPWREVGFRDAIWHVLLRDRAGQYWLDIAAGLGRDGDDQVSVVPLYSEAANGLVRPLWVGGYEDREGGVWFASSNSGLWYLPPNWRRFATLSRRLDDTTTIANAHVRGIAPAANGDMWLVGTGGVLDRLDPESGRVEHVWKDVGAGFVLASVFEDRDGFVWVGYQDGLARIDPIRKQLRRWISDSKRDPAPPGDAYFTQTSDGLIWIATDSNQVEVRDGEGRVQWKVAAGDGRGLPSGTEFQHLGLAPDGTVWIAAARGLFAWNAGSKRFEPVPGAPAEHVYGYAIGHDDRIWLARLGAVESYRWDGEALQLERRIDARHGFPELEPSGLTVDAAGLVWLTSVRGLIRVDPRAESVRVYGVRDGLPGQEFEDGPAARRGDGRILAGSTDGLVLFDPATVRPAEIAPQLTIETVDVRRGDSRMGFTPGRAFSIGHDDRDLRIVARLLSFNDALNHAYRFRLRGYDRDWVDVGSTGERVFSQLKPGQYRLEVKARAADNVWSGAKVIEFSVSPPWWQTWWALAGFAGLAVLLLWTLADTYRTRLKRRHAWLLAEQKRELAEQGSLAKTQFLANLGHEVRTPMTGVLGMSELLLGTPLDPQQRGYAESIHGAGEHLLRLVNEALDLARIESGRLELADEVFELRTLVTDAVKLMEPLAQRKGLAFAATVSADAPRGLRGDPIRVRQILLNLLGNAIKFTEHGSVSLEVSALAPQGVRFDIADTGPGLNEEQLTRLFRRFEQAEGASARYGGSGLGLAICHELTAAMAGAITVDSQPGEGACFNVSLPLAEAVLPENGPSSPAAAPAGRRLCLLLVEDDPTVADVIAGLLRAQGHRVEHAGHALAGLTEAATRRFDAALLDLDLPGMDGFALARQLRAQGFDRPLIAITARADAEAVPQALAAGFDRFMRKPVTGALLNELLEDAVA</sequence>
<dbReference type="SUPFAM" id="SSF52172">
    <property type="entry name" value="CheY-like"/>
    <property type="match status" value="1"/>
</dbReference>
<proteinExistence type="predicted"/>
<evidence type="ECO:0000259" key="8">
    <source>
        <dbReference type="PROSITE" id="PS50110"/>
    </source>
</evidence>
<keyword evidence="5" id="KW-1133">Transmembrane helix</keyword>
<dbReference type="Gene3D" id="1.10.287.130">
    <property type="match status" value="1"/>
</dbReference>
<feature type="modified residue" description="4-aspartylphosphate" evidence="4">
    <location>
        <position position="1105"/>
    </location>
</feature>
<dbReference type="PANTHER" id="PTHR43547">
    <property type="entry name" value="TWO-COMPONENT HISTIDINE KINASE"/>
    <property type="match status" value="1"/>
</dbReference>
<keyword evidence="6" id="KW-0732">Signal</keyword>
<dbReference type="SMART" id="SM00387">
    <property type="entry name" value="HATPase_c"/>
    <property type="match status" value="1"/>
</dbReference>
<dbReference type="InterPro" id="IPR004358">
    <property type="entry name" value="Sig_transdc_His_kin-like_C"/>
</dbReference>
<organism evidence="9 10">
    <name type="scientific">Lysobacter niastensis</name>
    <dbReference type="NCBI Taxonomy" id="380629"/>
    <lineage>
        <taxon>Bacteria</taxon>
        <taxon>Pseudomonadati</taxon>
        <taxon>Pseudomonadota</taxon>
        <taxon>Gammaproteobacteria</taxon>
        <taxon>Lysobacterales</taxon>
        <taxon>Lysobacteraceae</taxon>
        <taxon>Lysobacter</taxon>
    </lineage>
</organism>
<dbReference type="CDD" id="cd00082">
    <property type="entry name" value="HisKA"/>
    <property type="match status" value="1"/>
</dbReference>
<name>A0ABS0B2C6_9GAMM</name>
<evidence type="ECO:0000256" key="1">
    <source>
        <dbReference type="ARBA" id="ARBA00000085"/>
    </source>
</evidence>
<dbReference type="PROSITE" id="PS50110">
    <property type="entry name" value="RESPONSE_REGULATORY"/>
    <property type="match status" value="1"/>
</dbReference>
<evidence type="ECO:0000256" key="3">
    <source>
        <dbReference type="ARBA" id="ARBA00022553"/>
    </source>
</evidence>
<comment type="catalytic activity">
    <reaction evidence="1">
        <text>ATP + protein L-histidine = ADP + protein N-phospho-L-histidine.</text>
        <dbReference type="EC" id="2.7.13.3"/>
    </reaction>
</comment>
<dbReference type="Gene3D" id="3.30.565.10">
    <property type="entry name" value="Histidine kinase-like ATPase, C-terminal domain"/>
    <property type="match status" value="1"/>
</dbReference>
<dbReference type="CDD" id="cd17546">
    <property type="entry name" value="REC_hyHK_CKI1_RcsC-like"/>
    <property type="match status" value="1"/>
</dbReference>
<dbReference type="Proteomes" id="UP001429984">
    <property type="component" value="Unassembled WGS sequence"/>
</dbReference>
<dbReference type="InterPro" id="IPR013783">
    <property type="entry name" value="Ig-like_fold"/>
</dbReference>
<dbReference type="Gene3D" id="2.130.10.10">
    <property type="entry name" value="YVTN repeat-like/Quinoprotein amine dehydrogenase"/>
    <property type="match status" value="3"/>
</dbReference>
<dbReference type="PROSITE" id="PS50109">
    <property type="entry name" value="HIS_KIN"/>
    <property type="match status" value="1"/>
</dbReference>
<dbReference type="Pfam" id="PF00512">
    <property type="entry name" value="HisKA"/>
    <property type="match status" value="1"/>
</dbReference>
<evidence type="ECO:0000256" key="5">
    <source>
        <dbReference type="SAM" id="Phobius"/>
    </source>
</evidence>
<evidence type="ECO:0000256" key="4">
    <source>
        <dbReference type="PROSITE-ProRule" id="PRU00169"/>
    </source>
</evidence>
<dbReference type="SUPFAM" id="SSF63829">
    <property type="entry name" value="Calcium-dependent phosphotriesterase"/>
    <property type="match status" value="1"/>
</dbReference>
<dbReference type="EC" id="2.7.13.3" evidence="2"/>
<dbReference type="InterPro" id="IPR015943">
    <property type="entry name" value="WD40/YVTN_repeat-like_dom_sf"/>
</dbReference>
<dbReference type="SUPFAM" id="SSF55874">
    <property type="entry name" value="ATPase domain of HSP90 chaperone/DNA topoisomerase II/histidine kinase"/>
    <property type="match status" value="1"/>
</dbReference>
<dbReference type="InterPro" id="IPR003594">
    <property type="entry name" value="HATPase_dom"/>
</dbReference>
<dbReference type="Pfam" id="PF07495">
    <property type="entry name" value="Y_Y_Y"/>
    <property type="match status" value="1"/>
</dbReference>
<dbReference type="RefSeq" id="WP_194929231.1">
    <property type="nucleotide sequence ID" value="NZ_JADLZT010000001.1"/>
</dbReference>
<dbReference type="SMART" id="SM00448">
    <property type="entry name" value="REC"/>
    <property type="match status" value="1"/>
</dbReference>
<dbReference type="CDD" id="cd16922">
    <property type="entry name" value="HATPase_EvgS-ArcB-TorS-like"/>
    <property type="match status" value="1"/>
</dbReference>
<dbReference type="SUPFAM" id="SSF101898">
    <property type="entry name" value="NHL repeat"/>
    <property type="match status" value="1"/>
</dbReference>
<reference evidence="9 10" key="1">
    <citation type="submission" date="2020-11" db="EMBL/GenBank/DDBJ databases">
        <title>Draft Genome Sequence and Secondary Metabolite Biosynthetic Potential of the Lysobacter niastensis Type strain DSM 18481.</title>
        <authorList>
            <person name="Turrini P."/>
            <person name="Artuso I."/>
            <person name="Tescari M."/>
            <person name="Lugli G.A."/>
            <person name="Frangipani E."/>
            <person name="Ventura M."/>
            <person name="Visca P."/>
        </authorList>
    </citation>
    <scope>NUCLEOTIDE SEQUENCE [LARGE SCALE GENOMIC DNA]</scope>
    <source>
        <strain evidence="9 10">DSM 18481</strain>
    </source>
</reference>
<dbReference type="Pfam" id="PF00072">
    <property type="entry name" value="Response_reg"/>
    <property type="match status" value="1"/>
</dbReference>
<dbReference type="InterPro" id="IPR036097">
    <property type="entry name" value="HisK_dim/P_sf"/>
</dbReference>
<evidence type="ECO:0000259" key="7">
    <source>
        <dbReference type="PROSITE" id="PS50109"/>
    </source>
</evidence>
<comment type="caution">
    <text evidence="9">The sequence shown here is derived from an EMBL/GenBank/DDBJ whole genome shotgun (WGS) entry which is preliminary data.</text>
</comment>
<dbReference type="Gene3D" id="3.40.50.2300">
    <property type="match status" value="1"/>
</dbReference>
<dbReference type="InterPro" id="IPR011110">
    <property type="entry name" value="Reg_prop"/>
</dbReference>
<keyword evidence="5" id="KW-0472">Membrane</keyword>
<dbReference type="Pfam" id="PF02518">
    <property type="entry name" value="HATPase_c"/>
    <property type="match status" value="1"/>
</dbReference>